<evidence type="ECO:0000256" key="1">
    <source>
        <dbReference type="SAM" id="MobiDB-lite"/>
    </source>
</evidence>
<organism evidence="2 3">
    <name type="scientific">Litomosoides sigmodontis</name>
    <name type="common">Filarial nematode worm</name>
    <dbReference type="NCBI Taxonomy" id="42156"/>
    <lineage>
        <taxon>Eukaryota</taxon>
        <taxon>Metazoa</taxon>
        <taxon>Ecdysozoa</taxon>
        <taxon>Nematoda</taxon>
        <taxon>Chromadorea</taxon>
        <taxon>Rhabditida</taxon>
        <taxon>Spirurina</taxon>
        <taxon>Spiruromorpha</taxon>
        <taxon>Filarioidea</taxon>
        <taxon>Onchocercidae</taxon>
        <taxon>Litomosoides</taxon>
    </lineage>
</organism>
<dbReference type="AlphaFoldDB" id="A0A3P6SZH5"/>
<dbReference type="Proteomes" id="UP000277928">
    <property type="component" value="Unassembled WGS sequence"/>
</dbReference>
<dbReference type="EMBL" id="UYRX01000235">
    <property type="protein sequence ID" value="VDK78167.1"/>
    <property type="molecule type" value="Genomic_DNA"/>
</dbReference>
<dbReference type="OMA" id="QTFSPYY"/>
<feature type="region of interest" description="Disordered" evidence="1">
    <location>
        <begin position="1"/>
        <end position="29"/>
    </location>
</feature>
<sequence>MYENDGQMKMKRKRVNDDDKEHSAMLSNPEPEDFERQLFAINKRAGAHAFGSVRANNFENLFYPTNKRQQAFSPYYYYQQLKRGGGHPFHAYWTPSDTGDAKLVEGLPFYKKRSPLHDFDEYTY</sequence>
<evidence type="ECO:0000313" key="3">
    <source>
        <dbReference type="Proteomes" id="UP000277928"/>
    </source>
</evidence>
<keyword evidence="3" id="KW-1185">Reference proteome</keyword>
<accession>A0A3P6SZH5</accession>
<gene>
    <name evidence="2" type="ORF">NLS_LOCUS3971</name>
</gene>
<dbReference type="OrthoDB" id="5873024at2759"/>
<evidence type="ECO:0000313" key="2">
    <source>
        <dbReference type="EMBL" id="VDK78167.1"/>
    </source>
</evidence>
<protein>
    <submittedName>
        <fullName evidence="2">Uncharacterized protein</fullName>
    </submittedName>
</protein>
<name>A0A3P6SZH5_LITSI</name>
<proteinExistence type="predicted"/>
<reference evidence="2 3" key="1">
    <citation type="submission" date="2018-08" db="EMBL/GenBank/DDBJ databases">
        <authorList>
            <person name="Laetsch R D."/>
            <person name="Stevens L."/>
            <person name="Kumar S."/>
            <person name="Blaxter L. M."/>
        </authorList>
    </citation>
    <scope>NUCLEOTIDE SEQUENCE [LARGE SCALE GENOMIC DNA]</scope>
</reference>